<protein>
    <submittedName>
        <fullName evidence="2">Uncharacterized protein</fullName>
    </submittedName>
</protein>
<evidence type="ECO:0000313" key="3">
    <source>
        <dbReference type="Proteomes" id="UP000000935"/>
    </source>
</evidence>
<dbReference type="HOGENOM" id="CLU_2614663_0_0_9"/>
<evidence type="ECO:0000313" key="2">
    <source>
        <dbReference type="EMBL" id="ADE68193.1"/>
    </source>
</evidence>
<dbReference type="AlphaFoldDB" id="D5DZ29"/>
<proteinExistence type="predicted"/>
<dbReference type="STRING" id="545693.BMQ_1160"/>
<dbReference type="EMBL" id="CP001983">
    <property type="protein sequence ID" value="ADE68193.1"/>
    <property type="molecule type" value="Genomic_DNA"/>
</dbReference>
<organism evidence="2 3">
    <name type="scientific">Priestia megaterium (strain ATCC 12872 / QMB1551)</name>
    <name type="common">Bacillus megaterium</name>
    <dbReference type="NCBI Taxonomy" id="545693"/>
    <lineage>
        <taxon>Bacteria</taxon>
        <taxon>Bacillati</taxon>
        <taxon>Bacillota</taxon>
        <taxon>Bacilli</taxon>
        <taxon>Bacillales</taxon>
        <taxon>Bacillaceae</taxon>
        <taxon>Priestia</taxon>
    </lineage>
</organism>
<dbReference type="Proteomes" id="UP000000935">
    <property type="component" value="Chromosome"/>
</dbReference>
<feature type="region of interest" description="Disordered" evidence="1">
    <location>
        <begin position="1"/>
        <end position="33"/>
    </location>
</feature>
<gene>
    <name evidence="2" type="ordered locus">BMQ_1160</name>
</gene>
<keyword evidence="3" id="KW-1185">Reference proteome</keyword>
<reference evidence="2 3" key="1">
    <citation type="journal article" date="2011" name="J. Bacteriol.">
        <title>Genome sequences of the biotechnologically important Bacillus megaterium strains QM B1551 and DSM319.</title>
        <authorList>
            <person name="Eppinger M."/>
            <person name="Bunk B."/>
            <person name="Johns M.A."/>
            <person name="Edirisinghe J.N."/>
            <person name="Kutumbaka K.K."/>
            <person name="Koenig S.S."/>
            <person name="Huot Creasy H."/>
            <person name="Rosovitz M.J."/>
            <person name="Riley D.R."/>
            <person name="Daugherty S."/>
            <person name="Martin M."/>
            <person name="Elbourne L.D."/>
            <person name="Paulsen I."/>
            <person name="Biedendieck R."/>
            <person name="Braun C."/>
            <person name="Grayburn S."/>
            <person name="Dhingra S."/>
            <person name="Lukyanchuk V."/>
            <person name="Ball B."/>
            <person name="Ul-Qamar R."/>
            <person name="Seibel J."/>
            <person name="Bremer E."/>
            <person name="Jahn D."/>
            <person name="Ravel J."/>
            <person name="Vary P.S."/>
        </authorList>
    </citation>
    <scope>NUCLEOTIDE SEQUENCE [LARGE SCALE GENOMIC DNA]</scope>
    <source>
        <strain evidence="3">ATCC 12872 / QMB1551</strain>
    </source>
</reference>
<evidence type="ECO:0000256" key="1">
    <source>
        <dbReference type="SAM" id="MobiDB-lite"/>
    </source>
</evidence>
<feature type="compositionally biased region" description="Basic residues" evidence="1">
    <location>
        <begin position="17"/>
        <end position="33"/>
    </location>
</feature>
<dbReference type="KEGG" id="bmq:BMQ_1160"/>
<accession>D5DZ29</accession>
<name>D5DZ29_PRIM1</name>
<sequence>MEGKAKTPAGKAEQVRPRRRQATRRLTGRPRKAKPCTEINCGVISDLYELMYPICSSLGWVHFVMFQPFLCIINESLT</sequence>